<accession>A0A9N9GQK3</accession>
<gene>
    <name evidence="1" type="ORF">DEBURN_LOCUS10276</name>
</gene>
<sequence length="47" mass="5489">PHQIPPPIPATLDMTIKDLKWDMLVLKNDMNQIRTEVEWKSETRSGD</sequence>
<reference evidence="1" key="1">
    <citation type="submission" date="2021-06" db="EMBL/GenBank/DDBJ databases">
        <authorList>
            <person name="Kallberg Y."/>
            <person name="Tangrot J."/>
            <person name="Rosling A."/>
        </authorList>
    </citation>
    <scope>NUCLEOTIDE SEQUENCE</scope>
    <source>
        <strain evidence="1">AZ414A</strain>
    </source>
</reference>
<evidence type="ECO:0000313" key="2">
    <source>
        <dbReference type="Proteomes" id="UP000789706"/>
    </source>
</evidence>
<name>A0A9N9GQK3_9GLOM</name>
<evidence type="ECO:0000313" key="1">
    <source>
        <dbReference type="EMBL" id="CAG8618669.1"/>
    </source>
</evidence>
<comment type="caution">
    <text evidence="1">The sequence shown here is derived from an EMBL/GenBank/DDBJ whole genome shotgun (WGS) entry which is preliminary data.</text>
</comment>
<dbReference type="EMBL" id="CAJVPK010002790">
    <property type="protein sequence ID" value="CAG8618669.1"/>
    <property type="molecule type" value="Genomic_DNA"/>
</dbReference>
<organism evidence="1 2">
    <name type="scientific">Diversispora eburnea</name>
    <dbReference type="NCBI Taxonomy" id="1213867"/>
    <lineage>
        <taxon>Eukaryota</taxon>
        <taxon>Fungi</taxon>
        <taxon>Fungi incertae sedis</taxon>
        <taxon>Mucoromycota</taxon>
        <taxon>Glomeromycotina</taxon>
        <taxon>Glomeromycetes</taxon>
        <taxon>Diversisporales</taxon>
        <taxon>Diversisporaceae</taxon>
        <taxon>Diversispora</taxon>
    </lineage>
</organism>
<keyword evidence="2" id="KW-1185">Reference proteome</keyword>
<dbReference type="AlphaFoldDB" id="A0A9N9GQK3"/>
<dbReference type="OrthoDB" id="2436865at2759"/>
<dbReference type="Proteomes" id="UP000789706">
    <property type="component" value="Unassembled WGS sequence"/>
</dbReference>
<protein>
    <submittedName>
        <fullName evidence="1">11039_t:CDS:1</fullName>
    </submittedName>
</protein>
<proteinExistence type="predicted"/>
<feature type="non-terminal residue" evidence="1">
    <location>
        <position position="1"/>
    </location>
</feature>